<name>A0A0A9CB28_ARUDO</name>
<accession>A0A0A9CB28</accession>
<reference evidence="1" key="1">
    <citation type="submission" date="2014-09" db="EMBL/GenBank/DDBJ databases">
        <authorList>
            <person name="Magalhaes I.L.F."/>
            <person name="Oliveira U."/>
            <person name="Santos F.R."/>
            <person name="Vidigal T.H.D.A."/>
            <person name="Brescovit A.D."/>
            <person name="Santos A.J."/>
        </authorList>
    </citation>
    <scope>NUCLEOTIDE SEQUENCE</scope>
    <source>
        <tissue evidence="1">Shoot tissue taken approximately 20 cm above the soil surface</tissue>
    </source>
</reference>
<dbReference type="EMBL" id="GBRH01229183">
    <property type="protein sequence ID" value="JAD68712.1"/>
    <property type="molecule type" value="Transcribed_RNA"/>
</dbReference>
<sequence>MLIITHLWYEIDPLFNY</sequence>
<dbReference type="AlphaFoldDB" id="A0A0A9CB28"/>
<protein>
    <submittedName>
        <fullName evidence="1">Uncharacterized protein</fullName>
    </submittedName>
</protein>
<proteinExistence type="predicted"/>
<reference evidence="1" key="2">
    <citation type="journal article" date="2015" name="Data Brief">
        <title>Shoot transcriptome of the giant reed, Arundo donax.</title>
        <authorList>
            <person name="Barrero R.A."/>
            <person name="Guerrero F.D."/>
            <person name="Moolhuijzen P."/>
            <person name="Goolsby J.A."/>
            <person name="Tidwell J."/>
            <person name="Bellgard S.E."/>
            <person name="Bellgard M.I."/>
        </authorList>
    </citation>
    <scope>NUCLEOTIDE SEQUENCE</scope>
    <source>
        <tissue evidence="1">Shoot tissue taken approximately 20 cm above the soil surface</tissue>
    </source>
</reference>
<organism evidence="1">
    <name type="scientific">Arundo donax</name>
    <name type="common">Giant reed</name>
    <name type="synonym">Donax arundinaceus</name>
    <dbReference type="NCBI Taxonomy" id="35708"/>
    <lineage>
        <taxon>Eukaryota</taxon>
        <taxon>Viridiplantae</taxon>
        <taxon>Streptophyta</taxon>
        <taxon>Embryophyta</taxon>
        <taxon>Tracheophyta</taxon>
        <taxon>Spermatophyta</taxon>
        <taxon>Magnoliopsida</taxon>
        <taxon>Liliopsida</taxon>
        <taxon>Poales</taxon>
        <taxon>Poaceae</taxon>
        <taxon>PACMAD clade</taxon>
        <taxon>Arundinoideae</taxon>
        <taxon>Arundineae</taxon>
        <taxon>Arundo</taxon>
    </lineage>
</organism>
<evidence type="ECO:0000313" key="1">
    <source>
        <dbReference type="EMBL" id="JAD68712.1"/>
    </source>
</evidence>